<gene>
    <name evidence="2" type="ORF">PGB34_21965</name>
</gene>
<keyword evidence="1" id="KW-1133">Transmembrane helix</keyword>
<accession>A0AAE3T2G8</accession>
<proteinExistence type="predicted"/>
<keyword evidence="1" id="KW-0472">Membrane</keyword>
<feature type="transmembrane region" description="Helical" evidence="1">
    <location>
        <begin position="64"/>
        <end position="84"/>
    </location>
</feature>
<evidence type="ECO:0000313" key="3">
    <source>
        <dbReference type="Proteomes" id="UP001212602"/>
    </source>
</evidence>
<evidence type="ECO:0000313" key="2">
    <source>
        <dbReference type="EMBL" id="MDA7419046.1"/>
    </source>
</evidence>
<organism evidence="2 3">
    <name type="scientific">Xenophilus arseniciresistens</name>
    <dbReference type="NCBI Taxonomy" id="1283306"/>
    <lineage>
        <taxon>Bacteria</taxon>
        <taxon>Pseudomonadati</taxon>
        <taxon>Pseudomonadota</taxon>
        <taxon>Betaproteobacteria</taxon>
        <taxon>Burkholderiales</taxon>
        <taxon>Comamonadaceae</taxon>
        <taxon>Xenophilus</taxon>
    </lineage>
</organism>
<reference evidence="2" key="1">
    <citation type="submission" date="2023-01" db="EMBL/GenBank/DDBJ databases">
        <title>Xenophilus mangrovi sp. nov., isolated from soil of Mangrove nature reserve.</title>
        <authorList>
            <person name="Xu S."/>
            <person name="Liu Z."/>
            <person name="Xu Y."/>
        </authorList>
    </citation>
    <scope>NUCLEOTIDE SEQUENCE</scope>
    <source>
        <strain evidence="2">YW8</strain>
    </source>
</reference>
<comment type="caution">
    <text evidence="2">The sequence shown here is derived from an EMBL/GenBank/DDBJ whole genome shotgun (WGS) entry which is preliminary data.</text>
</comment>
<evidence type="ECO:0000256" key="1">
    <source>
        <dbReference type="SAM" id="Phobius"/>
    </source>
</evidence>
<dbReference type="RefSeq" id="WP_271430244.1">
    <property type="nucleotide sequence ID" value="NZ_JAQIPB010000013.1"/>
</dbReference>
<sequence>MDTLLGSAIDVLLTITGRFAVWLFSLGRWRSESLDGEEGRIYGAAGALSFVREGHRVITTTGQLFAGIAFYVFLAVMGVLYAVAV</sequence>
<protein>
    <submittedName>
        <fullName evidence="2">Uncharacterized protein</fullName>
    </submittedName>
</protein>
<keyword evidence="3" id="KW-1185">Reference proteome</keyword>
<dbReference type="AlphaFoldDB" id="A0AAE3T2G8"/>
<dbReference type="EMBL" id="JAQIPB010000013">
    <property type="protein sequence ID" value="MDA7419046.1"/>
    <property type="molecule type" value="Genomic_DNA"/>
</dbReference>
<feature type="transmembrane region" description="Helical" evidence="1">
    <location>
        <begin position="6"/>
        <end position="24"/>
    </location>
</feature>
<keyword evidence="1" id="KW-0812">Transmembrane</keyword>
<name>A0AAE3T2G8_9BURK</name>
<dbReference type="Proteomes" id="UP001212602">
    <property type="component" value="Unassembled WGS sequence"/>
</dbReference>